<feature type="DNA-binding region" description="H-T-H motif" evidence="4">
    <location>
        <begin position="38"/>
        <end position="57"/>
    </location>
</feature>
<dbReference type="PANTHER" id="PTHR47506">
    <property type="entry name" value="TRANSCRIPTIONAL REGULATORY PROTEIN"/>
    <property type="match status" value="1"/>
</dbReference>
<dbReference type="AlphaFoldDB" id="A0A1I1TCD0"/>
<keyword evidence="2 4" id="KW-0238">DNA-binding</keyword>
<dbReference type="GO" id="GO:0003677">
    <property type="term" value="F:DNA binding"/>
    <property type="evidence" value="ECO:0007669"/>
    <property type="project" value="UniProtKB-UniRule"/>
</dbReference>
<gene>
    <name evidence="6" type="ORF">SAMN04489710_103276</name>
</gene>
<dbReference type="Pfam" id="PF00440">
    <property type="entry name" value="TetR_N"/>
    <property type="match status" value="1"/>
</dbReference>
<evidence type="ECO:0000256" key="3">
    <source>
        <dbReference type="ARBA" id="ARBA00023163"/>
    </source>
</evidence>
<dbReference type="InterPro" id="IPR001647">
    <property type="entry name" value="HTH_TetR"/>
</dbReference>
<evidence type="ECO:0000256" key="4">
    <source>
        <dbReference type="PROSITE-ProRule" id="PRU00335"/>
    </source>
</evidence>
<keyword evidence="3" id="KW-0804">Transcription</keyword>
<reference evidence="7" key="1">
    <citation type="submission" date="2016-10" db="EMBL/GenBank/DDBJ databases">
        <authorList>
            <person name="Varghese N."/>
            <person name="Submissions S."/>
        </authorList>
    </citation>
    <scope>NUCLEOTIDE SEQUENCE [LARGE SCALE GENOMIC DNA]</scope>
    <source>
        <strain evidence="7">DSM 7481</strain>
    </source>
</reference>
<keyword evidence="7" id="KW-1185">Reference proteome</keyword>
<name>A0A1I1TCD0_9BURK</name>
<evidence type="ECO:0000256" key="2">
    <source>
        <dbReference type="ARBA" id="ARBA00023125"/>
    </source>
</evidence>
<dbReference type="SUPFAM" id="SSF48498">
    <property type="entry name" value="Tetracyclin repressor-like, C-terminal domain"/>
    <property type="match status" value="1"/>
</dbReference>
<dbReference type="InterPro" id="IPR009057">
    <property type="entry name" value="Homeodomain-like_sf"/>
</dbReference>
<dbReference type="PROSITE" id="PS50977">
    <property type="entry name" value="HTH_TETR_2"/>
    <property type="match status" value="1"/>
</dbReference>
<evidence type="ECO:0000256" key="1">
    <source>
        <dbReference type="ARBA" id="ARBA00023015"/>
    </source>
</evidence>
<feature type="domain" description="HTH tetR-type" evidence="5">
    <location>
        <begin position="15"/>
        <end position="75"/>
    </location>
</feature>
<dbReference type="RefSeq" id="WP_092950367.1">
    <property type="nucleotide sequence ID" value="NZ_FOMQ01000003.1"/>
</dbReference>
<dbReference type="Proteomes" id="UP000199517">
    <property type="component" value="Unassembled WGS sequence"/>
</dbReference>
<protein>
    <submittedName>
        <fullName evidence="6">DNA-binding transcriptional regulator, AcrR family</fullName>
    </submittedName>
</protein>
<sequence>MPLAPLTAPAATPDLPARERILWTAYALFYRDGVRATGVDRVIAESGVTKVTFYRHFPSKNDLVEAFLAERHARWMAWFDAVLQRHGNGPQALVPALAEWLGDADFRGCAFLNTTAELGATVPAVDAHTRRHKQDMAARIAALLPPSAQREAHAQVLALAVDGAIVHAQFDGDPQAALQALGHAVALIDQAS</sequence>
<keyword evidence="1" id="KW-0805">Transcription regulation</keyword>
<accession>A0A1I1TCD0</accession>
<organism evidence="6 7">
    <name type="scientific">Paracidovorax konjaci</name>
    <dbReference type="NCBI Taxonomy" id="32040"/>
    <lineage>
        <taxon>Bacteria</taxon>
        <taxon>Pseudomonadati</taxon>
        <taxon>Pseudomonadota</taxon>
        <taxon>Betaproteobacteria</taxon>
        <taxon>Burkholderiales</taxon>
        <taxon>Comamonadaceae</taxon>
        <taxon>Paracidovorax</taxon>
    </lineage>
</organism>
<dbReference type="OrthoDB" id="116240at2"/>
<evidence type="ECO:0000259" key="5">
    <source>
        <dbReference type="PROSITE" id="PS50977"/>
    </source>
</evidence>
<dbReference type="PRINTS" id="PR00455">
    <property type="entry name" value="HTHTETR"/>
</dbReference>
<proteinExistence type="predicted"/>
<dbReference type="SUPFAM" id="SSF46689">
    <property type="entry name" value="Homeodomain-like"/>
    <property type="match status" value="1"/>
</dbReference>
<evidence type="ECO:0000313" key="7">
    <source>
        <dbReference type="Proteomes" id="UP000199517"/>
    </source>
</evidence>
<evidence type="ECO:0000313" key="6">
    <source>
        <dbReference type="EMBL" id="SFD56262.1"/>
    </source>
</evidence>
<dbReference type="Gene3D" id="1.10.357.10">
    <property type="entry name" value="Tetracycline Repressor, domain 2"/>
    <property type="match status" value="1"/>
</dbReference>
<dbReference type="PANTHER" id="PTHR47506:SF1">
    <property type="entry name" value="HTH-TYPE TRANSCRIPTIONAL REGULATOR YJDC"/>
    <property type="match status" value="1"/>
</dbReference>
<dbReference type="InterPro" id="IPR036271">
    <property type="entry name" value="Tet_transcr_reg_TetR-rel_C_sf"/>
</dbReference>
<dbReference type="EMBL" id="FOMQ01000003">
    <property type="protein sequence ID" value="SFD56262.1"/>
    <property type="molecule type" value="Genomic_DNA"/>
</dbReference>